<dbReference type="InterPro" id="IPR036047">
    <property type="entry name" value="F-box-like_dom_sf"/>
</dbReference>
<reference evidence="4" key="1">
    <citation type="submission" date="2015-01" db="EMBL/GenBank/DDBJ databases">
        <authorList>
            <person name="Aksoy S."/>
            <person name="Warren W."/>
            <person name="Wilson R.K."/>
        </authorList>
    </citation>
    <scope>NUCLEOTIDE SEQUENCE [LARGE SCALE GENOMIC DNA]</scope>
    <source>
        <strain evidence="4">IAEA</strain>
    </source>
</reference>
<dbReference type="Pfam" id="PF12937">
    <property type="entry name" value="F-box-like"/>
    <property type="match status" value="1"/>
</dbReference>
<dbReference type="Proteomes" id="UP000092460">
    <property type="component" value="Unassembled WGS sequence"/>
</dbReference>
<accession>A0A1B0BQL5</accession>
<feature type="domain" description="F-box" evidence="2">
    <location>
        <begin position="20"/>
        <end position="74"/>
    </location>
</feature>
<name>A0A1B0BQL5_9MUSC</name>
<organism evidence="3 4">
    <name type="scientific">Glossina palpalis gambiensis</name>
    <dbReference type="NCBI Taxonomy" id="67801"/>
    <lineage>
        <taxon>Eukaryota</taxon>
        <taxon>Metazoa</taxon>
        <taxon>Ecdysozoa</taxon>
        <taxon>Arthropoda</taxon>
        <taxon>Hexapoda</taxon>
        <taxon>Insecta</taxon>
        <taxon>Pterygota</taxon>
        <taxon>Neoptera</taxon>
        <taxon>Endopterygota</taxon>
        <taxon>Diptera</taxon>
        <taxon>Brachycera</taxon>
        <taxon>Muscomorpha</taxon>
        <taxon>Hippoboscoidea</taxon>
        <taxon>Glossinidae</taxon>
        <taxon>Glossina</taxon>
    </lineage>
</organism>
<protein>
    <recommendedName>
        <fullName evidence="2">F-box domain-containing protein</fullName>
    </recommendedName>
</protein>
<dbReference type="InterPro" id="IPR001810">
    <property type="entry name" value="F-box_dom"/>
</dbReference>
<dbReference type="SUPFAM" id="SSF81383">
    <property type="entry name" value="F-box domain"/>
    <property type="match status" value="1"/>
</dbReference>
<dbReference type="PROSITE" id="PS50181">
    <property type="entry name" value="FBOX"/>
    <property type="match status" value="1"/>
</dbReference>
<evidence type="ECO:0000313" key="3">
    <source>
        <dbReference type="EnsemblMetazoa" id="GPPI037511-PA"/>
    </source>
</evidence>
<dbReference type="Gene3D" id="1.20.1280.50">
    <property type="match status" value="1"/>
</dbReference>
<evidence type="ECO:0000259" key="2">
    <source>
        <dbReference type="PROSITE" id="PS50181"/>
    </source>
</evidence>
<dbReference type="EMBL" id="JXJN01018679">
    <property type="status" value="NOT_ANNOTATED_CDS"/>
    <property type="molecule type" value="Genomic_DNA"/>
</dbReference>
<proteinExistence type="predicted"/>
<reference evidence="3" key="2">
    <citation type="submission" date="2020-05" db="UniProtKB">
        <authorList>
            <consortium name="EnsemblMetazoa"/>
        </authorList>
    </citation>
    <scope>IDENTIFICATION</scope>
    <source>
        <strain evidence="3">IAEA</strain>
    </source>
</reference>
<dbReference type="VEuPathDB" id="VectorBase:GPPI037511"/>
<dbReference type="EnsemblMetazoa" id="GPPI037511-RA">
    <property type="protein sequence ID" value="GPPI037511-PA"/>
    <property type="gene ID" value="GPPI037511"/>
</dbReference>
<keyword evidence="4" id="KW-1185">Reference proteome</keyword>
<sequence length="143" mass="16143">MKIISTGPVPDVARAEHDNNTPTRELPIEVGDKIFSYLPHADLLQVNAVCEHWRERANDDLIVAIKLISIFQYIGSGIVYLDVCDLFTLSRLQGLLPKLKEIVLSGTEIPRGMYIRKGAYMKRAQSCFPINMNGENEISLHYV</sequence>
<evidence type="ECO:0000313" key="4">
    <source>
        <dbReference type="Proteomes" id="UP000092460"/>
    </source>
</evidence>
<evidence type="ECO:0000256" key="1">
    <source>
        <dbReference type="SAM" id="MobiDB-lite"/>
    </source>
</evidence>
<feature type="region of interest" description="Disordered" evidence="1">
    <location>
        <begin position="1"/>
        <end position="23"/>
    </location>
</feature>
<dbReference type="AlphaFoldDB" id="A0A1B0BQL5"/>